<dbReference type="EMBL" id="MGEL01000012">
    <property type="protein sequence ID" value="OGL83436.1"/>
    <property type="molecule type" value="Genomic_DNA"/>
</dbReference>
<sequence>MHNPLHIGIDARMYGPRVGGGGPGRYVEQLVLHLQKIDDRNRYTLFCKRENFGDIPLPNKRWTKVVTDVHWYTLAEQTVMPRAIDKQKLDLVHFPHFNVPLRVRTPFVVTIHDLIMLEQPWSARATTRSRIVFELKRLGFAKTLRHAVQNARHIITVSNHAKNQIIHRLNTSQNDISVVYNGFDIAVPKSANTKQTSNRGSSILSRIQTPYIFNVSNSYPHKNIETLLHTFSFLLADHPNTTLVLAGPSNEFQDRLKEEAREIAIPDDRILFTGFLRDDELTALYKNAALYVIPSKVEGFGIPPLEALKNGTPVAASRASCIPEILGDAAIYFNPDDIESMLEAMERLLTDRSLKTALLSKSHAVLARYRWDDAASQTLRIYERSVS</sequence>
<dbReference type="SUPFAM" id="SSF53756">
    <property type="entry name" value="UDP-Glycosyltransferase/glycogen phosphorylase"/>
    <property type="match status" value="1"/>
</dbReference>
<dbReference type="Proteomes" id="UP000176932">
    <property type="component" value="Unassembled WGS sequence"/>
</dbReference>
<comment type="caution">
    <text evidence="4">The sequence shown here is derived from an EMBL/GenBank/DDBJ whole genome shotgun (WGS) entry which is preliminary data.</text>
</comment>
<dbReference type="Pfam" id="PF00534">
    <property type="entry name" value="Glycos_transf_1"/>
    <property type="match status" value="1"/>
</dbReference>
<dbReference type="AlphaFoldDB" id="A0A1F7UYV9"/>
<evidence type="ECO:0000259" key="2">
    <source>
        <dbReference type="Pfam" id="PF00534"/>
    </source>
</evidence>
<evidence type="ECO:0000256" key="1">
    <source>
        <dbReference type="ARBA" id="ARBA00022679"/>
    </source>
</evidence>
<evidence type="ECO:0000313" key="4">
    <source>
        <dbReference type="EMBL" id="OGL83436.1"/>
    </source>
</evidence>
<name>A0A1F7UYV9_9BACT</name>
<proteinExistence type="predicted"/>
<dbReference type="InterPro" id="IPR001296">
    <property type="entry name" value="Glyco_trans_1"/>
</dbReference>
<dbReference type="CDD" id="cd03809">
    <property type="entry name" value="GT4_MtfB-like"/>
    <property type="match status" value="1"/>
</dbReference>
<dbReference type="GO" id="GO:0009103">
    <property type="term" value="P:lipopolysaccharide biosynthetic process"/>
    <property type="evidence" value="ECO:0007669"/>
    <property type="project" value="TreeGrafter"/>
</dbReference>
<accession>A0A1F7UYV9</accession>
<dbReference type="Gene3D" id="3.40.50.2000">
    <property type="entry name" value="Glycogen Phosphorylase B"/>
    <property type="match status" value="2"/>
</dbReference>
<protein>
    <recommendedName>
        <fullName evidence="6">Glycosyl transferase family 1</fullName>
    </recommendedName>
</protein>
<organism evidence="4 5">
    <name type="scientific">Candidatus Uhrbacteria bacterium RIFCSPLOWO2_01_FULL_53_9</name>
    <dbReference type="NCBI Taxonomy" id="1802403"/>
    <lineage>
        <taxon>Bacteria</taxon>
        <taxon>Candidatus Uhriibacteriota</taxon>
    </lineage>
</organism>
<evidence type="ECO:0000313" key="5">
    <source>
        <dbReference type="Proteomes" id="UP000176932"/>
    </source>
</evidence>
<feature type="domain" description="Glycosyl transferase family 1" evidence="2">
    <location>
        <begin position="209"/>
        <end position="356"/>
    </location>
</feature>
<dbReference type="PANTHER" id="PTHR46401">
    <property type="entry name" value="GLYCOSYLTRANSFERASE WBBK-RELATED"/>
    <property type="match status" value="1"/>
</dbReference>
<feature type="domain" description="Glycosyltransferase subfamily 4-like N-terminal" evidence="3">
    <location>
        <begin position="21"/>
        <end position="186"/>
    </location>
</feature>
<dbReference type="Pfam" id="PF13439">
    <property type="entry name" value="Glyco_transf_4"/>
    <property type="match status" value="1"/>
</dbReference>
<dbReference type="GO" id="GO:0016757">
    <property type="term" value="F:glycosyltransferase activity"/>
    <property type="evidence" value="ECO:0007669"/>
    <property type="project" value="InterPro"/>
</dbReference>
<gene>
    <name evidence="4" type="ORF">A3B32_01775</name>
</gene>
<dbReference type="InterPro" id="IPR028098">
    <property type="entry name" value="Glyco_trans_4-like_N"/>
</dbReference>
<dbReference type="PANTHER" id="PTHR46401:SF2">
    <property type="entry name" value="GLYCOSYLTRANSFERASE WBBK-RELATED"/>
    <property type="match status" value="1"/>
</dbReference>
<evidence type="ECO:0008006" key="6">
    <source>
        <dbReference type="Google" id="ProtNLM"/>
    </source>
</evidence>
<evidence type="ECO:0000259" key="3">
    <source>
        <dbReference type="Pfam" id="PF13439"/>
    </source>
</evidence>
<keyword evidence="1" id="KW-0808">Transferase</keyword>
<reference evidence="4 5" key="1">
    <citation type="journal article" date="2016" name="Nat. Commun.">
        <title>Thousands of microbial genomes shed light on interconnected biogeochemical processes in an aquifer system.</title>
        <authorList>
            <person name="Anantharaman K."/>
            <person name="Brown C.T."/>
            <person name="Hug L.A."/>
            <person name="Sharon I."/>
            <person name="Castelle C.J."/>
            <person name="Probst A.J."/>
            <person name="Thomas B.C."/>
            <person name="Singh A."/>
            <person name="Wilkins M.J."/>
            <person name="Karaoz U."/>
            <person name="Brodie E.L."/>
            <person name="Williams K.H."/>
            <person name="Hubbard S.S."/>
            <person name="Banfield J.F."/>
        </authorList>
    </citation>
    <scope>NUCLEOTIDE SEQUENCE [LARGE SCALE GENOMIC DNA]</scope>
</reference>